<gene>
    <name evidence="1" type="ORF">PECAL_1P33190</name>
</gene>
<organism evidence="1 2">
    <name type="scientific">Pelagomonas calceolata</name>
    <dbReference type="NCBI Taxonomy" id="35677"/>
    <lineage>
        <taxon>Eukaryota</taxon>
        <taxon>Sar</taxon>
        <taxon>Stramenopiles</taxon>
        <taxon>Ochrophyta</taxon>
        <taxon>Pelagophyceae</taxon>
        <taxon>Pelagomonadales</taxon>
        <taxon>Pelagomonadaceae</taxon>
        <taxon>Pelagomonas</taxon>
    </lineage>
</organism>
<comment type="caution">
    <text evidence="1">The sequence shown here is derived from an EMBL/GenBank/DDBJ whole genome shotgun (WGS) entry which is preliminary data.</text>
</comment>
<keyword evidence="2" id="KW-1185">Reference proteome</keyword>
<sequence length="333" mass="38566">MVLTRSQRTINVQSLPRELCAHCLEFLPFAEVQPYEPKVTRSYFGLRRILDAKRVSKNFRSAARYALTRGRWRPLKLFCERGKEAVLGPRINRQRGVPPPEVPEQMQALFREVWSLEPCAVLVELGSWPPMETWGTLPVPWCEGPGHFEGTEEARRAIEAALRYLEIVEPCINGYGRMLAAFAPYQHERFKPEPLSRSYFDAEFLFKAWWFRASPVDEDGDDIVLVDVLSEDSLAPALRAWEIFTEADVGLYGGVGAQVGAQFMIARNFLWWKYRPYHSFVHLVQNYWEDRQLASMLLDVLLEYGEGYAMNEGPRVSIFRNREGEDLSFFEPF</sequence>
<name>A0A8J2WFV1_9STRA</name>
<evidence type="ECO:0000313" key="1">
    <source>
        <dbReference type="EMBL" id="CAH0366810.1"/>
    </source>
</evidence>
<proteinExistence type="predicted"/>
<dbReference type="Proteomes" id="UP000789595">
    <property type="component" value="Unassembled WGS sequence"/>
</dbReference>
<protein>
    <submittedName>
        <fullName evidence="1">Uncharacterized protein</fullName>
    </submittedName>
</protein>
<evidence type="ECO:0000313" key="2">
    <source>
        <dbReference type="Proteomes" id="UP000789595"/>
    </source>
</evidence>
<accession>A0A8J2WFV1</accession>
<dbReference type="AlphaFoldDB" id="A0A8J2WFV1"/>
<reference evidence="1" key="1">
    <citation type="submission" date="2021-11" db="EMBL/GenBank/DDBJ databases">
        <authorList>
            <consortium name="Genoscope - CEA"/>
            <person name="William W."/>
        </authorList>
    </citation>
    <scope>NUCLEOTIDE SEQUENCE</scope>
</reference>
<dbReference type="EMBL" id="CAKKNE010000001">
    <property type="protein sequence ID" value="CAH0366810.1"/>
    <property type="molecule type" value="Genomic_DNA"/>
</dbReference>